<protein>
    <submittedName>
        <fullName evidence="2">Uncharacterized protein</fullName>
    </submittedName>
</protein>
<name>K4B4R1_SOLLC</name>
<keyword evidence="3" id="KW-1185">Reference proteome</keyword>
<accession>K4B4R1</accession>
<sequence length="89" mass="9271">MQARVALKASSLKIQDHGFRTRHCASSSRSLGGSLRASFLKLRGVAPQASGARLACSRHRTSSLEGAGAAHSRNHTSSSVSKGGVLRVS</sequence>
<dbReference type="EnsemblPlants" id="Solyc02g014620.1.1">
    <property type="protein sequence ID" value="Solyc02g014620.1.1"/>
    <property type="gene ID" value="Solyc02g014620.1"/>
</dbReference>
<dbReference type="Gramene" id="Solyc02g014620.1.1">
    <property type="protein sequence ID" value="Solyc02g014620.1.1"/>
    <property type="gene ID" value="Solyc02g014620.1"/>
</dbReference>
<feature type="region of interest" description="Disordered" evidence="1">
    <location>
        <begin position="60"/>
        <end position="89"/>
    </location>
</feature>
<evidence type="ECO:0000256" key="1">
    <source>
        <dbReference type="SAM" id="MobiDB-lite"/>
    </source>
</evidence>
<proteinExistence type="predicted"/>
<dbReference type="PaxDb" id="4081-Solyc02g014620.1.1"/>
<evidence type="ECO:0000313" key="3">
    <source>
        <dbReference type="Proteomes" id="UP000004994"/>
    </source>
</evidence>
<organism evidence="2">
    <name type="scientific">Solanum lycopersicum</name>
    <name type="common">Tomato</name>
    <name type="synonym">Lycopersicon esculentum</name>
    <dbReference type="NCBI Taxonomy" id="4081"/>
    <lineage>
        <taxon>Eukaryota</taxon>
        <taxon>Viridiplantae</taxon>
        <taxon>Streptophyta</taxon>
        <taxon>Embryophyta</taxon>
        <taxon>Tracheophyta</taxon>
        <taxon>Spermatophyta</taxon>
        <taxon>Magnoliopsida</taxon>
        <taxon>eudicotyledons</taxon>
        <taxon>Gunneridae</taxon>
        <taxon>Pentapetalae</taxon>
        <taxon>asterids</taxon>
        <taxon>lamiids</taxon>
        <taxon>Solanales</taxon>
        <taxon>Solanaceae</taxon>
        <taxon>Solanoideae</taxon>
        <taxon>Solaneae</taxon>
        <taxon>Solanum</taxon>
        <taxon>Solanum subgen. Lycopersicon</taxon>
    </lineage>
</organism>
<reference evidence="2" key="2">
    <citation type="submission" date="2015-06" db="UniProtKB">
        <authorList>
            <consortium name="EnsemblPlants"/>
        </authorList>
    </citation>
    <scope>IDENTIFICATION</scope>
    <source>
        <strain evidence="2">cv. Heinz 1706</strain>
    </source>
</reference>
<dbReference type="InParanoid" id="K4B4R1"/>
<reference evidence="2" key="1">
    <citation type="journal article" date="2012" name="Nature">
        <title>The tomato genome sequence provides insights into fleshy fruit evolution.</title>
        <authorList>
            <consortium name="Tomato Genome Consortium"/>
        </authorList>
    </citation>
    <scope>NUCLEOTIDE SEQUENCE [LARGE SCALE GENOMIC DNA]</scope>
    <source>
        <strain evidence="2">cv. Heinz 1706</strain>
    </source>
</reference>
<evidence type="ECO:0000313" key="2">
    <source>
        <dbReference type="EnsemblPlants" id="Solyc02g014620.1.1"/>
    </source>
</evidence>
<dbReference type="Proteomes" id="UP000004994">
    <property type="component" value="Chromosome 2"/>
</dbReference>
<dbReference type="PhylomeDB" id="K4B4R1"/>
<dbReference type="AlphaFoldDB" id="K4B4R1"/>
<dbReference type="HOGENOM" id="CLU_2459012_0_0_1"/>